<gene>
    <name evidence="2" type="ORF">Pfra01_001373900</name>
</gene>
<feature type="region of interest" description="Disordered" evidence="1">
    <location>
        <begin position="323"/>
        <end position="350"/>
    </location>
</feature>
<dbReference type="EMBL" id="BSXT01001414">
    <property type="protein sequence ID" value="GMF42248.1"/>
    <property type="molecule type" value="Genomic_DNA"/>
</dbReference>
<proteinExistence type="predicted"/>
<feature type="compositionally biased region" description="Polar residues" evidence="1">
    <location>
        <begin position="340"/>
        <end position="350"/>
    </location>
</feature>
<dbReference type="AlphaFoldDB" id="A0A9W6XLZ3"/>
<evidence type="ECO:0000256" key="1">
    <source>
        <dbReference type="SAM" id="MobiDB-lite"/>
    </source>
</evidence>
<accession>A0A9W6XLZ3</accession>
<name>A0A9W6XLZ3_9STRA</name>
<sequence length="350" mass="39638">MMEVQLAKRHKEFFDSDKHRIILPGMKDDYEYDAEGDVNTVMPQPIFEVTRALSLKVCVVLGHARFLHKLAWRTKNRYDVVSSPVISGQPAGAKSDGSCSDNSLALPGGTQRRAFTTKIQHHIWSQSAITTFLRERKQYEGKVIKQCRVTGEVQAAVTRSIRSTLEPRVLEHVAHYILIQDAVSVSNDMLVAEMKKKVDPMVNGRVPNVKQLFERELKMDLSEVDVEARIAAYFMEFVQLVEEHGLASMLGRDVAIDQQGHQRMKLRCKLLLSSVTPEMLKADLTRLVELIHREATVNGLTLHDLMIESATRQQQYHLMKAEMKNAAGPRSKETPAAIVKTSQRPTKQQQ</sequence>
<keyword evidence="3" id="KW-1185">Reference proteome</keyword>
<dbReference type="Proteomes" id="UP001165121">
    <property type="component" value="Unassembled WGS sequence"/>
</dbReference>
<comment type="caution">
    <text evidence="2">The sequence shown here is derived from an EMBL/GenBank/DDBJ whole genome shotgun (WGS) entry which is preliminary data.</text>
</comment>
<reference evidence="2" key="1">
    <citation type="submission" date="2023-04" db="EMBL/GenBank/DDBJ databases">
        <title>Phytophthora fragariaefolia NBRC 109709.</title>
        <authorList>
            <person name="Ichikawa N."/>
            <person name="Sato H."/>
            <person name="Tonouchi N."/>
        </authorList>
    </citation>
    <scope>NUCLEOTIDE SEQUENCE</scope>
    <source>
        <strain evidence="2">NBRC 109709</strain>
    </source>
</reference>
<evidence type="ECO:0000313" key="2">
    <source>
        <dbReference type="EMBL" id="GMF42248.1"/>
    </source>
</evidence>
<protein>
    <submittedName>
        <fullName evidence="2">Unnamed protein product</fullName>
    </submittedName>
</protein>
<evidence type="ECO:0000313" key="3">
    <source>
        <dbReference type="Proteomes" id="UP001165121"/>
    </source>
</evidence>
<dbReference type="OrthoDB" id="94796at2759"/>
<organism evidence="2 3">
    <name type="scientific">Phytophthora fragariaefolia</name>
    <dbReference type="NCBI Taxonomy" id="1490495"/>
    <lineage>
        <taxon>Eukaryota</taxon>
        <taxon>Sar</taxon>
        <taxon>Stramenopiles</taxon>
        <taxon>Oomycota</taxon>
        <taxon>Peronosporomycetes</taxon>
        <taxon>Peronosporales</taxon>
        <taxon>Peronosporaceae</taxon>
        <taxon>Phytophthora</taxon>
    </lineage>
</organism>